<dbReference type="InterPro" id="IPR001627">
    <property type="entry name" value="Semap_dom"/>
</dbReference>
<evidence type="ECO:0000313" key="3">
    <source>
        <dbReference type="EMBL" id="KAK3547978.1"/>
    </source>
</evidence>
<comment type="caution">
    <text evidence="3">The sequence shown here is derived from an EMBL/GenBank/DDBJ whole genome shotgun (WGS) entry which is preliminary data.</text>
</comment>
<dbReference type="PANTHER" id="PTHR11036">
    <property type="entry name" value="SEMAPHORIN"/>
    <property type="match status" value="1"/>
</dbReference>
<name>A0AAE0RB64_9TELE</name>
<dbReference type="GO" id="GO:0030215">
    <property type="term" value="F:semaphorin receptor binding"/>
    <property type="evidence" value="ECO:0007669"/>
    <property type="project" value="InterPro"/>
</dbReference>
<dbReference type="PANTHER" id="PTHR11036:SF14">
    <property type="entry name" value="SEMAPHORIN-4B"/>
    <property type="match status" value="1"/>
</dbReference>
<protein>
    <recommendedName>
        <fullName evidence="2">Sema domain-containing protein</fullName>
    </recommendedName>
</protein>
<feature type="domain" description="Sema" evidence="2">
    <location>
        <begin position="55"/>
        <end position="371"/>
    </location>
</feature>
<organism evidence="3 4">
    <name type="scientific">Hemibagrus guttatus</name>
    <dbReference type="NCBI Taxonomy" id="175788"/>
    <lineage>
        <taxon>Eukaryota</taxon>
        <taxon>Metazoa</taxon>
        <taxon>Chordata</taxon>
        <taxon>Craniata</taxon>
        <taxon>Vertebrata</taxon>
        <taxon>Euteleostomi</taxon>
        <taxon>Actinopterygii</taxon>
        <taxon>Neopterygii</taxon>
        <taxon>Teleostei</taxon>
        <taxon>Ostariophysi</taxon>
        <taxon>Siluriformes</taxon>
        <taxon>Bagridae</taxon>
        <taxon>Hemibagrus</taxon>
    </lineage>
</organism>
<sequence length="496" mass="54857">MHYILQHLDRPGNYARILFVDFSLAFNTAFNTIIPDLLQTKLMEISVPTPICQWITNFLTDRQQQVRLGKLTSVSLTISTGAPQGCVLSPLLFSLYTDDCTATDPSVKQMLTFDASLQMTLRSLASSAMAAAYIANDVSSANNATRHMYAESTRAENVLIILEHDMRQAFKSVDTRKAVGQDGIPGKMGKWKDLSAFDKGKIVMARLDQSISKIAALVGFSQSAVGDKGGERVLQKKWTTFLKAQLLCSLPGDGFPFNIIQDVFVLTPSKEDWKSTVFYGVFTSQCFNKPHMDSTPSVSGVVLQNTSHLMNPAELQAALILQGAMIHAYQDQVTTLQAENTQLHQQSQVHATLPSPTPIMPPPSCELLKMSLPDKFNGTADHCRVFVRQCEIFFTHQPILYVADITRCAFMLSLLTGRALDWASAIWDSDPQIQSSLSYFMELLCDVFEYPAGGKGTSVQLLELWQGVDIVADYVIKFHTLAAQSGWNDTALLAVF</sequence>
<dbReference type="SUPFAM" id="SSF101912">
    <property type="entry name" value="Sema domain"/>
    <property type="match status" value="1"/>
</dbReference>
<dbReference type="SMART" id="SM00630">
    <property type="entry name" value="Sema"/>
    <property type="match status" value="1"/>
</dbReference>
<evidence type="ECO:0000259" key="2">
    <source>
        <dbReference type="SMART" id="SM00630"/>
    </source>
</evidence>
<dbReference type="Gene3D" id="2.130.10.10">
    <property type="entry name" value="YVTN repeat-like/Quinoprotein amine dehydrogenase"/>
    <property type="match status" value="1"/>
</dbReference>
<dbReference type="Proteomes" id="UP001274896">
    <property type="component" value="Unassembled WGS sequence"/>
</dbReference>
<dbReference type="GO" id="GO:0071526">
    <property type="term" value="P:semaphorin-plexin signaling pathway"/>
    <property type="evidence" value="ECO:0007669"/>
    <property type="project" value="TreeGrafter"/>
</dbReference>
<evidence type="ECO:0000313" key="4">
    <source>
        <dbReference type="Proteomes" id="UP001274896"/>
    </source>
</evidence>
<gene>
    <name evidence="3" type="ORF">QTP70_001630</name>
</gene>
<dbReference type="GO" id="GO:0001755">
    <property type="term" value="P:neural crest cell migration"/>
    <property type="evidence" value="ECO:0007669"/>
    <property type="project" value="TreeGrafter"/>
</dbReference>
<keyword evidence="1" id="KW-0325">Glycoprotein</keyword>
<accession>A0AAE0RB64</accession>
<dbReference type="InterPro" id="IPR015943">
    <property type="entry name" value="WD40/YVTN_repeat-like_dom_sf"/>
</dbReference>
<dbReference type="InterPro" id="IPR000477">
    <property type="entry name" value="RT_dom"/>
</dbReference>
<dbReference type="GO" id="GO:0030335">
    <property type="term" value="P:positive regulation of cell migration"/>
    <property type="evidence" value="ECO:0007669"/>
    <property type="project" value="TreeGrafter"/>
</dbReference>
<dbReference type="InterPro" id="IPR027231">
    <property type="entry name" value="Semaphorin"/>
</dbReference>
<dbReference type="GO" id="GO:0045499">
    <property type="term" value="F:chemorepellent activity"/>
    <property type="evidence" value="ECO:0007669"/>
    <property type="project" value="TreeGrafter"/>
</dbReference>
<dbReference type="InterPro" id="IPR005162">
    <property type="entry name" value="Retrotrans_gag_dom"/>
</dbReference>
<proteinExistence type="predicted"/>
<dbReference type="EMBL" id="JAUCMX010000004">
    <property type="protein sequence ID" value="KAK3547978.1"/>
    <property type="molecule type" value="Genomic_DNA"/>
</dbReference>
<reference evidence="3" key="1">
    <citation type="submission" date="2023-06" db="EMBL/GenBank/DDBJ databases">
        <title>Male Hemibagrus guttatus genome.</title>
        <authorList>
            <person name="Bian C."/>
        </authorList>
    </citation>
    <scope>NUCLEOTIDE SEQUENCE</scope>
    <source>
        <strain evidence="3">Male_cb2023</strain>
        <tissue evidence="3">Muscle</tissue>
    </source>
</reference>
<dbReference type="Pfam" id="PF03732">
    <property type="entry name" value="Retrotrans_gag"/>
    <property type="match status" value="1"/>
</dbReference>
<keyword evidence="4" id="KW-1185">Reference proteome</keyword>
<dbReference type="Pfam" id="PF00078">
    <property type="entry name" value="RVT_1"/>
    <property type="match status" value="1"/>
</dbReference>
<dbReference type="GO" id="GO:0007411">
    <property type="term" value="P:axon guidance"/>
    <property type="evidence" value="ECO:0007669"/>
    <property type="project" value="TreeGrafter"/>
</dbReference>
<dbReference type="AlphaFoldDB" id="A0AAE0RB64"/>
<evidence type="ECO:0000256" key="1">
    <source>
        <dbReference type="ARBA" id="ARBA00023180"/>
    </source>
</evidence>
<dbReference type="InterPro" id="IPR036352">
    <property type="entry name" value="Semap_dom_sf"/>
</dbReference>
<dbReference type="GO" id="GO:0005886">
    <property type="term" value="C:plasma membrane"/>
    <property type="evidence" value="ECO:0007669"/>
    <property type="project" value="TreeGrafter"/>
</dbReference>